<evidence type="ECO:0000259" key="2">
    <source>
        <dbReference type="PROSITE" id="PS50930"/>
    </source>
</evidence>
<protein>
    <submittedName>
        <fullName evidence="3">Uncharacterized protein</fullName>
    </submittedName>
</protein>
<evidence type="ECO:0000259" key="1">
    <source>
        <dbReference type="PROSITE" id="PS50110"/>
    </source>
</evidence>
<name>A0A3B0WCN8_9ZZZZ</name>
<proteinExistence type="predicted"/>
<dbReference type="PANTHER" id="PTHR43228:SF1">
    <property type="entry name" value="TWO-COMPONENT RESPONSE REGULATOR ARR22"/>
    <property type="match status" value="1"/>
</dbReference>
<dbReference type="InterPro" id="IPR011006">
    <property type="entry name" value="CheY-like_superfamily"/>
</dbReference>
<dbReference type="InterPro" id="IPR001789">
    <property type="entry name" value="Sig_transdc_resp-reg_receiver"/>
</dbReference>
<dbReference type="SMART" id="SM00850">
    <property type="entry name" value="LytTR"/>
    <property type="match status" value="1"/>
</dbReference>
<dbReference type="InterPro" id="IPR052048">
    <property type="entry name" value="ST_Response_Regulator"/>
</dbReference>
<feature type="domain" description="HTH LytTR-type" evidence="2">
    <location>
        <begin position="124"/>
        <end position="226"/>
    </location>
</feature>
<dbReference type="Pfam" id="PF00072">
    <property type="entry name" value="Response_reg"/>
    <property type="match status" value="1"/>
</dbReference>
<dbReference type="GO" id="GO:0003677">
    <property type="term" value="F:DNA binding"/>
    <property type="evidence" value="ECO:0007669"/>
    <property type="project" value="InterPro"/>
</dbReference>
<evidence type="ECO:0000313" key="3">
    <source>
        <dbReference type="EMBL" id="VAW42316.1"/>
    </source>
</evidence>
<dbReference type="PANTHER" id="PTHR43228">
    <property type="entry name" value="TWO-COMPONENT RESPONSE REGULATOR"/>
    <property type="match status" value="1"/>
</dbReference>
<reference evidence="3" key="1">
    <citation type="submission" date="2018-06" db="EMBL/GenBank/DDBJ databases">
        <authorList>
            <person name="Zhirakovskaya E."/>
        </authorList>
    </citation>
    <scope>NUCLEOTIDE SEQUENCE</scope>
</reference>
<dbReference type="GO" id="GO:0000160">
    <property type="term" value="P:phosphorelay signal transduction system"/>
    <property type="evidence" value="ECO:0007669"/>
    <property type="project" value="InterPro"/>
</dbReference>
<dbReference type="EMBL" id="UOEW01000358">
    <property type="protein sequence ID" value="VAW42316.1"/>
    <property type="molecule type" value="Genomic_DNA"/>
</dbReference>
<feature type="domain" description="Response regulatory" evidence="1">
    <location>
        <begin position="2"/>
        <end position="115"/>
    </location>
</feature>
<accession>A0A3B0WCN8</accession>
<dbReference type="Pfam" id="PF04397">
    <property type="entry name" value="LytTR"/>
    <property type="match status" value="1"/>
</dbReference>
<dbReference type="InterPro" id="IPR007492">
    <property type="entry name" value="LytTR_DNA-bd_dom"/>
</dbReference>
<dbReference type="Gene3D" id="2.40.50.1020">
    <property type="entry name" value="LytTr DNA-binding domain"/>
    <property type="match status" value="1"/>
</dbReference>
<dbReference type="SMART" id="SM00448">
    <property type="entry name" value="REC"/>
    <property type="match status" value="1"/>
</dbReference>
<dbReference type="PROSITE" id="PS50930">
    <property type="entry name" value="HTH_LYTTR"/>
    <property type="match status" value="1"/>
</dbReference>
<sequence length="226" mass="25347">MKILIVDDEPLAVLRLQKMLGDLGCDDIITATNGQKAIEAVKKYHPGVVFLDIEMPVLRGIDAAPAIKTISPESKIIFCTAYDDFAIEAFDLSASDYLLKPVTQARLSQALAKVSSVASTQLAVTFQQGNDLLSVDIEDIYCFISEDKYTTMHCKLGEIIIDESLVSLETRFVQQLLRVNRNALINLLELYGIHREKNLAYAKLRSTKYQPQISRRNIAILKDRLK</sequence>
<dbReference type="Gene3D" id="3.40.50.2300">
    <property type="match status" value="1"/>
</dbReference>
<dbReference type="PROSITE" id="PS50110">
    <property type="entry name" value="RESPONSE_REGULATORY"/>
    <property type="match status" value="1"/>
</dbReference>
<dbReference type="AlphaFoldDB" id="A0A3B0WCN8"/>
<gene>
    <name evidence="3" type="ORF">MNBD_GAMMA01-1097</name>
</gene>
<dbReference type="SUPFAM" id="SSF52172">
    <property type="entry name" value="CheY-like"/>
    <property type="match status" value="1"/>
</dbReference>
<organism evidence="3">
    <name type="scientific">hydrothermal vent metagenome</name>
    <dbReference type="NCBI Taxonomy" id="652676"/>
    <lineage>
        <taxon>unclassified sequences</taxon>
        <taxon>metagenomes</taxon>
        <taxon>ecological metagenomes</taxon>
    </lineage>
</organism>